<sequence length="125" mass="14450">MSLEEYDAKKIAFLKKIDLSVDEIIKIERNTVGQEENDDWKKFRKQRLTASNFGKVCKLRPTTSRANTIKYILYDIFQGSSSTRYGIENESIARNAFQKTIKEKIELAGLLFIRINPISQQVLMG</sequence>
<organism evidence="2">
    <name type="scientific">Sipha flava</name>
    <name type="common">yellow sugarcane aphid</name>
    <dbReference type="NCBI Taxonomy" id="143950"/>
    <lineage>
        <taxon>Eukaryota</taxon>
        <taxon>Metazoa</taxon>
        <taxon>Ecdysozoa</taxon>
        <taxon>Arthropoda</taxon>
        <taxon>Hexapoda</taxon>
        <taxon>Insecta</taxon>
        <taxon>Pterygota</taxon>
        <taxon>Neoptera</taxon>
        <taxon>Paraneoptera</taxon>
        <taxon>Hemiptera</taxon>
        <taxon>Sternorrhyncha</taxon>
        <taxon>Aphidomorpha</taxon>
        <taxon>Aphidoidea</taxon>
        <taxon>Aphididae</taxon>
        <taxon>Sipha</taxon>
    </lineage>
</organism>
<dbReference type="AlphaFoldDB" id="A0A2S2Q3G4"/>
<evidence type="ECO:0000313" key="2">
    <source>
        <dbReference type="EMBL" id="MBY72268.1"/>
    </source>
</evidence>
<dbReference type="GO" id="GO:0006281">
    <property type="term" value="P:DNA repair"/>
    <property type="evidence" value="ECO:0007669"/>
    <property type="project" value="UniProtKB-ARBA"/>
</dbReference>
<accession>A0A2S2Q3G4</accession>
<reference evidence="2" key="1">
    <citation type="submission" date="2018-04" db="EMBL/GenBank/DDBJ databases">
        <title>Transcriptome assembly of Sipha flava.</title>
        <authorList>
            <person name="Scully E.D."/>
            <person name="Geib S.M."/>
            <person name="Palmer N.A."/>
            <person name="Koch K."/>
            <person name="Bradshaw J."/>
            <person name="Heng-Moss T."/>
            <person name="Sarath G."/>
        </authorList>
    </citation>
    <scope>NUCLEOTIDE SEQUENCE</scope>
</reference>
<name>A0A2S2Q3G4_9HEMI</name>
<dbReference type="InterPro" id="IPR011604">
    <property type="entry name" value="PDDEXK-like_dom_sf"/>
</dbReference>
<protein>
    <recommendedName>
        <fullName evidence="1">YqaJ viral recombinase domain-containing protein</fullName>
    </recommendedName>
</protein>
<feature type="domain" description="YqaJ viral recombinase" evidence="1">
    <location>
        <begin position="39"/>
        <end position="108"/>
    </location>
</feature>
<dbReference type="EMBL" id="GGMS01003065">
    <property type="protein sequence ID" value="MBY72268.1"/>
    <property type="molecule type" value="Transcribed_RNA"/>
</dbReference>
<dbReference type="OrthoDB" id="6605173at2759"/>
<dbReference type="InterPro" id="IPR019080">
    <property type="entry name" value="YqaJ_viral_recombinase"/>
</dbReference>
<dbReference type="PANTHER" id="PTHR46609">
    <property type="entry name" value="EXONUCLEASE, PHAGE-TYPE/RECB, C-TERMINAL DOMAIN-CONTAINING PROTEIN"/>
    <property type="match status" value="1"/>
</dbReference>
<dbReference type="Pfam" id="PF09588">
    <property type="entry name" value="YqaJ"/>
    <property type="match status" value="1"/>
</dbReference>
<dbReference type="InterPro" id="IPR011335">
    <property type="entry name" value="Restrct_endonuc-II-like"/>
</dbReference>
<dbReference type="InterPro" id="IPR051703">
    <property type="entry name" value="NF-kappa-B_Signaling_Reg"/>
</dbReference>
<dbReference type="SUPFAM" id="SSF52980">
    <property type="entry name" value="Restriction endonuclease-like"/>
    <property type="match status" value="1"/>
</dbReference>
<evidence type="ECO:0000259" key="1">
    <source>
        <dbReference type="Pfam" id="PF09588"/>
    </source>
</evidence>
<dbReference type="PANTHER" id="PTHR46609:SF8">
    <property type="entry name" value="YQAJ VIRAL RECOMBINASE DOMAIN-CONTAINING PROTEIN"/>
    <property type="match status" value="1"/>
</dbReference>
<dbReference type="Gene3D" id="3.90.320.10">
    <property type="match status" value="1"/>
</dbReference>
<proteinExistence type="predicted"/>
<gene>
    <name evidence="2" type="ORF">g.1142</name>
</gene>